<dbReference type="PANTHER" id="PTHR38075">
    <property type="entry name" value="DUF4139 DOMAIN-CONTAINING PROTEIN"/>
    <property type="match status" value="1"/>
</dbReference>
<protein>
    <recommendedName>
        <fullName evidence="2">DUF4139 domain-containing protein</fullName>
    </recommendedName>
</protein>
<evidence type="ECO:0008006" key="2">
    <source>
        <dbReference type="Google" id="ProtNLM"/>
    </source>
</evidence>
<name>A0A0F9RPX3_9ZZZZ</name>
<gene>
    <name evidence="1" type="ORF">LCGC14_0550780</name>
</gene>
<dbReference type="EMBL" id="LAZR01000756">
    <property type="protein sequence ID" value="KKN58570.1"/>
    <property type="molecule type" value="Genomic_DNA"/>
</dbReference>
<accession>A0A0F9RPX3</accession>
<comment type="caution">
    <text evidence="1">The sequence shown here is derived from an EMBL/GenBank/DDBJ whole genome shotgun (WGS) entry which is preliminary data.</text>
</comment>
<evidence type="ECO:0000313" key="1">
    <source>
        <dbReference type="EMBL" id="KKN58570.1"/>
    </source>
</evidence>
<reference evidence="1" key="1">
    <citation type="journal article" date="2015" name="Nature">
        <title>Complex archaea that bridge the gap between prokaryotes and eukaryotes.</title>
        <authorList>
            <person name="Spang A."/>
            <person name="Saw J.H."/>
            <person name="Jorgensen S.L."/>
            <person name="Zaremba-Niedzwiedzka K."/>
            <person name="Martijn J."/>
            <person name="Lind A.E."/>
            <person name="van Eijk R."/>
            <person name="Schleper C."/>
            <person name="Guy L."/>
            <person name="Ettema T.J."/>
        </authorList>
    </citation>
    <scope>NUCLEOTIDE SEQUENCE</scope>
</reference>
<dbReference type="AlphaFoldDB" id="A0A0F9RPX3"/>
<organism evidence="1">
    <name type="scientific">marine sediment metagenome</name>
    <dbReference type="NCBI Taxonomy" id="412755"/>
    <lineage>
        <taxon>unclassified sequences</taxon>
        <taxon>metagenomes</taxon>
        <taxon>ecological metagenomes</taxon>
    </lineage>
</organism>
<sequence>MKRNAIICAVLLTAVVAEAKNVDLVTLPGRDSVQLTIYNSEDLTLAKETRYVTLKKGANQLQFSWANTLIDPSSVELRLLDHVDQVEIADTVFPGQKPQHLIWNIESKFEGQVKMEVTYFTSGLTWSMDYVAISDPDETMLQFDGYVRVYNNSGEEYDNAEIRLIVGKINLVEKIADLARRRGIPVPLEPSGPHRLMQRDAVRKAFADAEGAADDMDASRTEAAGIVKEGISEYFMFTVEGSETIPNGWSKRMQAVDTEDVTFDIVYRMRAHQYGPRPVRFFIWRNDAEHKLGDSPLPDGQVNLFRDNGDDGLSFLARQQIRYVPIKAEIEINLGPDDLVVYETNRANVKRFNFSFHRNRVNGWDETAHWIDTIRNYRTKPITFELRRVWHGDIDYDSEIKTTLFDYRTPEVTLTVAARSKKQYPATVTQHHGVNAKQNRVKLKR</sequence>
<dbReference type="PANTHER" id="PTHR38075:SF1">
    <property type="entry name" value="DUF4139 DOMAIN-CONTAINING PROTEIN"/>
    <property type="match status" value="1"/>
</dbReference>
<proteinExistence type="predicted"/>